<organism evidence="4 5">
    <name type="scientific">Escallonia rubra</name>
    <dbReference type="NCBI Taxonomy" id="112253"/>
    <lineage>
        <taxon>Eukaryota</taxon>
        <taxon>Viridiplantae</taxon>
        <taxon>Streptophyta</taxon>
        <taxon>Embryophyta</taxon>
        <taxon>Tracheophyta</taxon>
        <taxon>Spermatophyta</taxon>
        <taxon>Magnoliopsida</taxon>
        <taxon>eudicotyledons</taxon>
        <taxon>Gunneridae</taxon>
        <taxon>Pentapetalae</taxon>
        <taxon>asterids</taxon>
        <taxon>campanulids</taxon>
        <taxon>Escalloniales</taxon>
        <taxon>Escalloniaceae</taxon>
        <taxon>Escallonia</taxon>
    </lineage>
</organism>
<dbReference type="GO" id="GO:0004864">
    <property type="term" value="F:protein phosphatase inhibitor activity"/>
    <property type="evidence" value="ECO:0007669"/>
    <property type="project" value="InterPro"/>
</dbReference>
<dbReference type="GO" id="GO:0006952">
    <property type="term" value="P:defense response"/>
    <property type="evidence" value="ECO:0007669"/>
    <property type="project" value="InterPro"/>
</dbReference>
<dbReference type="SUPFAM" id="SSF55961">
    <property type="entry name" value="Bet v1-like"/>
    <property type="match status" value="1"/>
</dbReference>
<dbReference type="InterPro" id="IPR024949">
    <property type="entry name" value="Bet_v_I_allergen"/>
</dbReference>
<dbReference type="PANTHER" id="PTHR31213:SF55">
    <property type="entry name" value="STRESS-INDUCED PROTEIN SAM22"/>
    <property type="match status" value="1"/>
</dbReference>
<reference evidence="4" key="1">
    <citation type="submission" date="2022-12" db="EMBL/GenBank/DDBJ databases">
        <title>Draft genome assemblies for two species of Escallonia (Escalloniales).</title>
        <authorList>
            <person name="Chanderbali A."/>
            <person name="Dervinis C."/>
            <person name="Anghel I."/>
            <person name="Soltis D."/>
            <person name="Soltis P."/>
            <person name="Zapata F."/>
        </authorList>
    </citation>
    <scope>NUCLEOTIDE SEQUENCE</scope>
    <source>
        <strain evidence="4">UCBG92.1500</strain>
        <tissue evidence="4">Leaf</tissue>
    </source>
</reference>
<dbReference type="Gene3D" id="3.30.530.20">
    <property type="match status" value="1"/>
</dbReference>
<dbReference type="Pfam" id="PF00407">
    <property type="entry name" value="Bet_v_1"/>
    <property type="match status" value="1"/>
</dbReference>
<feature type="transmembrane region" description="Helical" evidence="2">
    <location>
        <begin position="141"/>
        <end position="164"/>
    </location>
</feature>
<evidence type="ECO:0000313" key="5">
    <source>
        <dbReference type="Proteomes" id="UP001187471"/>
    </source>
</evidence>
<dbReference type="InterPro" id="IPR050279">
    <property type="entry name" value="Plant_def-hormone_signal"/>
</dbReference>
<sequence>MAGTSQLKSMKHRIAGLDKENFTYSLIEGDTLMADLESITYHVKFVPSADGGSICNNRSIYHTKGDAAEEQIKAGKDKAMASISALISAFSVSSRLTAAFARSTWPLAFLRAFSISESLFIVGSSGVGFPCFSRWVSSLSILSIFSSVRSLLSFLAACIAFWWASSTDMAASRPA</sequence>
<evidence type="ECO:0000256" key="2">
    <source>
        <dbReference type="SAM" id="Phobius"/>
    </source>
</evidence>
<evidence type="ECO:0000259" key="3">
    <source>
        <dbReference type="Pfam" id="PF00407"/>
    </source>
</evidence>
<dbReference type="GO" id="GO:0005737">
    <property type="term" value="C:cytoplasm"/>
    <property type="evidence" value="ECO:0007669"/>
    <property type="project" value="TreeGrafter"/>
</dbReference>
<evidence type="ECO:0000256" key="1">
    <source>
        <dbReference type="ARBA" id="ARBA00009744"/>
    </source>
</evidence>
<keyword evidence="2" id="KW-1133">Transmembrane helix</keyword>
<protein>
    <recommendedName>
        <fullName evidence="3">Bet v I/Major latex protein domain-containing protein</fullName>
    </recommendedName>
</protein>
<keyword evidence="5" id="KW-1185">Reference proteome</keyword>
<gene>
    <name evidence="4" type="ORF">RJ640_022065</name>
</gene>
<dbReference type="PANTHER" id="PTHR31213">
    <property type="entry name" value="OS08G0374000 PROTEIN-RELATED"/>
    <property type="match status" value="1"/>
</dbReference>
<name>A0AA88UH75_9ASTE</name>
<dbReference type="CDD" id="cd07816">
    <property type="entry name" value="Bet_v1-like"/>
    <property type="match status" value="1"/>
</dbReference>
<keyword evidence="2" id="KW-0812">Transmembrane</keyword>
<dbReference type="GO" id="GO:0010427">
    <property type="term" value="F:abscisic acid binding"/>
    <property type="evidence" value="ECO:0007669"/>
    <property type="project" value="InterPro"/>
</dbReference>
<dbReference type="InterPro" id="IPR000916">
    <property type="entry name" value="Bet_v_I/MLP"/>
</dbReference>
<dbReference type="GO" id="GO:0038023">
    <property type="term" value="F:signaling receptor activity"/>
    <property type="evidence" value="ECO:0007669"/>
    <property type="project" value="InterPro"/>
</dbReference>
<feature type="domain" description="Bet v I/Major latex protein" evidence="3">
    <location>
        <begin position="6"/>
        <end position="73"/>
    </location>
</feature>
<accession>A0AA88UH75</accession>
<dbReference type="PRINTS" id="PR00634">
    <property type="entry name" value="BETALLERGEN"/>
</dbReference>
<comment type="similarity">
    <text evidence="1">Belongs to the BetVI family.</text>
</comment>
<dbReference type="Proteomes" id="UP001187471">
    <property type="component" value="Unassembled WGS sequence"/>
</dbReference>
<feature type="transmembrane region" description="Helical" evidence="2">
    <location>
        <begin position="107"/>
        <end position="129"/>
    </location>
</feature>
<dbReference type="GO" id="GO:0005634">
    <property type="term" value="C:nucleus"/>
    <property type="evidence" value="ECO:0007669"/>
    <property type="project" value="TreeGrafter"/>
</dbReference>
<dbReference type="EMBL" id="JAVXUO010002244">
    <property type="protein sequence ID" value="KAK2975062.1"/>
    <property type="molecule type" value="Genomic_DNA"/>
</dbReference>
<proteinExistence type="inferred from homology"/>
<comment type="caution">
    <text evidence="4">The sequence shown here is derived from an EMBL/GenBank/DDBJ whole genome shotgun (WGS) entry which is preliminary data.</text>
</comment>
<dbReference type="AlphaFoldDB" id="A0AA88UH75"/>
<dbReference type="GO" id="GO:0009738">
    <property type="term" value="P:abscisic acid-activated signaling pathway"/>
    <property type="evidence" value="ECO:0007669"/>
    <property type="project" value="InterPro"/>
</dbReference>
<dbReference type="InterPro" id="IPR023393">
    <property type="entry name" value="START-like_dom_sf"/>
</dbReference>
<keyword evidence="2" id="KW-0472">Membrane</keyword>
<evidence type="ECO:0000313" key="4">
    <source>
        <dbReference type="EMBL" id="KAK2975062.1"/>
    </source>
</evidence>